<proteinExistence type="predicted"/>
<sequence length="299" mass="33526">MQVFFVFTHKGFPMKTFLFLDFFFSLLLGLAGCGKTEETITPDLTQEVAPVKKPVVPLISEASGIADSKTIPGHLWVQEDSGNPAQLYLLKHDGTVSKKVFIKGARNRDWEDMALHDGQVYLADIGDNNRTVKEYFIYHFPEPSRATDTVQNVSVIRFQYPDGSHDAEAFLIDPKTKDILLFTKTDTLSRIYKITHPFSSTSLNSAKLVGNLPYSYVVSATLAPNGKEALVKTYGALYHYNQKANEPLEEYLLKDFETWPYSIEPQGEAVTFAAADSGYFTLSEKGLASAVNLYFYKKN</sequence>
<protein>
    <recommendedName>
        <fullName evidence="3">PE-PGRS family protein</fullName>
    </recommendedName>
</protein>
<name>A0A3M9ML27_9BACT</name>
<comment type="caution">
    <text evidence="1">The sequence shown here is derived from an EMBL/GenBank/DDBJ whole genome shotgun (WGS) entry which is preliminary data.</text>
</comment>
<evidence type="ECO:0008006" key="3">
    <source>
        <dbReference type="Google" id="ProtNLM"/>
    </source>
</evidence>
<organism evidence="1 2">
    <name type="scientific">Rufibacter latericius</name>
    <dbReference type="NCBI Taxonomy" id="2487040"/>
    <lineage>
        <taxon>Bacteria</taxon>
        <taxon>Pseudomonadati</taxon>
        <taxon>Bacteroidota</taxon>
        <taxon>Cytophagia</taxon>
        <taxon>Cytophagales</taxon>
        <taxon>Hymenobacteraceae</taxon>
        <taxon>Rufibacter</taxon>
    </lineage>
</organism>
<reference evidence="1 2" key="1">
    <citation type="submission" date="2018-11" db="EMBL/GenBank/DDBJ databases">
        <title>Rufibacter latericius sp. nov., isolated from water in Baiyang Lake.</title>
        <authorList>
            <person name="Yang Y."/>
        </authorList>
    </citation>
    <scope>NUCLEOTIDE SEQUENCE [LARGE SCALE GENOMIC DNA]</scope>
    <source>
        <strain evidence="1 2">R-22-1c-1</strain>
    </source>
</reference>
<dbReference type="EMBL" id="RJJD01000008">
    <property type="protein sequence ID" value="RNI26250.1"/>
    <property type="molecule type" value="Genomic_DNA"/>
</dbReference>
<keyword evidence="2" id="KW-1185">Reference proteome</keyword>
<dbReference type="Proteomes" id="UP000272117">
    <property type="component" value="Unassembled WGS sequence"/>
</dbReference>
<accession>A0A3M9ML27</accession>
<gene>
    <name evidence="1" type="ORF">EFB08_15700</name>
</gene>
<evidence type="ECO:0000313" key="2">
    <source>
        <dbReference type="Proteomes" id="UP000272117"/>
    </source>
</evidence>
<dbReference type="AlphaFoldDB" id="A0A3M9ML27"/>
<evidence type="ECO:0000313" key="1">
    <source>
        <dbReference type="EMBL" id="RNI26250.1"/>
    </source>
</evidence>